<protein>
    <submittedName>
        <fullName evidence="1">Uncharacterized protein</fullName>
    </submittedName>
</protein>
<accession>K1QQJ0</accession>
<reference evidence="1" key="1">
    <citation type="journal article" date="2012" name="Nature">
        <title>The oyster genome reveals stress adaptation and complexity of shell formation.</title>
        <authorList>
            <person name="Zhang G."/>
            <person name="Fang X."/>
            <person name="Guo X."/>
            <person name="Li L."/>
            <person name="Luo R."/>
            <person name="Xu F."/>
            <person name="Yang P."/>
            <person name="Zhang L."/>
            <person name="Wang X."/>
            <person name="Qi H."/>
            <person name="Xiong Z."/>
            <person name="Que H."/>
            <person name="Xie Y."/>
            <person name="Holland P.W."/>
            <person name="Paps J."/>
            <person name="Zhu Y."/>
            <person name="Wu F."/>
            <person name="Chen Y."/>
            <person name="Wang J."/>
            <person name="Peng C."/>
            <person name="Meng J."/>
            <person name="Yang L."/>
            <person name="Liu J."/>
            <person name="Wen B."/>
            <person name="Zhang N."/>
            <person name="Huang Z."/>
            <person name="Zhu Q."/>
            <person name="Feng Y."/>
            <person name="Mount A."/>
            <person name="Hedgecock D."/>
            <person name="Xu Z."/>
            <person name="Liu Y."/>
            <person name="Domazet-Loso T."/>
            <person name="Du Y."/>
            <person name="Sun X."/>
            <person name="Zhang S."/>
            <person name="Liu B."/>
            <person name="Cheng P."/>
            <person name="Jiang X."/>
            <person name="Li J."/>
            <person name="Fan D."/>
            <person name="Wang W."/>
            <person name="Fu W."/>
            <person name="Wang T."/>
            <person name="Wang B."/>
            <person name="Zhang J."/>
            <person name="Peng Z."/>
            <person name="Li Y."/>
            <person name="Li N."/>
            <person name="Wang J."/>
            <person name="Chen M."/>
            <person name="He Y."/>
            <person name="Tan F."/>
            <person name="Song X."/>
            <person name="Zheng Q."/>
            <person name="Huang R."/>
            <person name="Yang H."/>
            <person name="Du X."/>
            <person name="Chen L."/>
            <person name="Yang M."/>
            <person name="Gaffney P.M."/>
            <person name="Wang S."/>
            <person name="Luo L."/>
            <person name="She Z."/>
            <person name="Ming Y."/>
            <person name="Huang W."/>
            <person name="Zhang S."/>
            <person name="Huang B."/>
            <person name="Zhang Y."/>
            <person name="Qu T."/>
            <person name="Ni P."/>
            <person name="Miao G."/>
            <person name="Wang J."/>
            <person name="Wang Q."/>
            <person name="Steinberg C.E."/>
            <person name="Wang H."/>
            <person name="Li N."/>
            <person name="Qian L."/>
            <person name="Zhang G."/>
            <person name="Li Y."/>
            <person name="Yang H."/>
            <person name="Liu X."/>
            <person name="Wang J."/>
            <person name="Yin Y."/>
            <person name="Wang J."/>
        </authorList>
    </citation>
    <scope>NUCLEOTIDE SEQUENCE [LARGE SCALE GENOMIC DNA]</scope>
    <source>
        <strain evidence="1">05x7-T-G4-1.051#20</strain>
    </source>
</reference>
<name>K1QQJ0_MAGGI</name>
<evidence type="ECO:0000313" key="1">
    <source>
        <dbReference type="EMBL" id="EKC39237.1"/>
    </source>
</evidence>
<sequence length="237" mass="27040">MATRENSNDQKRKRKGALTDLPIKYQATTLDGIIPDIPGHENLPPLQLASYSAIPPNSLPKISFQQIYHHMILRRTVDGKEVNNYKGLDRAVKHFEAGDISQIVAAQIDDSVEYIRGFCLASMKKAKYKVYICIEDKQNVCFAYCECPIGTTDGRKLDFDPRHPTQRKFNICHSLEQLKLLKSIFPNTGMGHLWNIPDESPEFESEVEVESTEDPREKAMKALILSDENCKKCFVYM</sequence>
<gene>
    <name evidence="1" type="ORF">CGI_10006434</name>
</gene>
<dbReference type="AlphaFoldDB" id="K1QQJ0"/>
<dbReference type="EMBL" id="JH818032">
    <property type="protein sequence ID" value="EKC39237.1"/>
    <property type="molecule type" value="Genomic_DNA"/>
</dbReference>
<dbReference type="HOGENOM" id="CLU_1171620_0_0_1"/>
<proteinExistence type="predicted"/>
<dbReference type="InParanoid" id="K1QQJ0"/>
<organism evidence="1">
    <name type="scientific">Magallana gigas</name>
    <name type="common">Pacific oyster</name>
    <name type="synonym">Crassostrea gigas</name>
    <dbReference type="NCBI Taxonomy" id="29159"/>
    <lineage>
        <taxon>Eukaryota</taxon>
        <taxon>Metazoa</taxon>
        <taxon>Spiralia</taxon>
        <taxon>Lophotrochozoa</taxon>
        <taxon>Mollusca</taxon>
        <taxon>Bivalvia</taxon>
        <taxon>Autobranchia</taxon>
        <taxon>Pteriomorphia</taxon>
        <taxon>Ostreida</taxon>
        <taxon>Ostreoidea</taxon>
        <taxon>Ostreidae</taxon>
        <taxon>Magallana</taxon>
    </lineage>
</organism>